<dbReference type="EC" id="4.2.1.118" evidence="1"/>
<dbReference type="RefSeq" id="WP_343888413.1">
    <property type="nucleotide sequence ID" value="NZ_BAAAEH010000009.1"/>
</dbReference>
<evidence type="ECO:0000256" key="1">
    <source>
        <dbReference type="HAMAP-Rule" id="MF_02238"/>
    </source>
</evidence>
<comment type="caution">
    <text evidence="3">The sequence shown here is derived from an EMBL/GenBank/DDBJ whole genome shotgun (WGS) entry which is preliminary data.</text>
</comment>
<dbReference type="Gene3D" id="3.10.180.10">
    <property type="entry name" value="2,3-Dihydroxybiphenyl 1,2-Dioxygenase, domain 1"/>
    <property type="match status" value="2"/>
</dbReference>
<comment type="similarity">
    <text evidence="1">Belongs to the bacterial two-domain DSD family.</text>
</comment>
<dbReference type="EMBL" id="JBDIME010000025">
    <property type="protein sequence ID" value="MEN2792220.1"/>
    <property type="molecule type" value="Genomic_DNA"/>
</dbReference>
<feature type="domain" description="VOC" evidence="2">
    <location>
        <begin position="429"/>
        <end position="579"/>
    </location>
</feature>
<dbReference type="PROSITE" id="PS51819">
    <property type="entry name" value="VOC"/>
    <property type="match status" value="2"/>
</dbReference>
<comment type="function">
    <text evidence="1">Catalyzes the conversion of 3-dehydroshikimate to protocatechuate (3,4-dihydroxybenzoate), a common intermediate of quinate and shikimate degradation pathways.</text>
</comment>
<dbReference type="SUPFAM" id="SSF54593">
    <property type="entry name" value="Glyoxalase/Bleomycin resistance protein/Dihydroxybiphenyl dioxygenase"/>
    <property type="match status" value="1"/>
</dbReference>
<feature type="binding site" evidence="1">
    <location>
        <position position="191"/>
    </location>
    <ligand>
        <name>a divalent metal cation</name>
        <dbReference type="ChEBI" id="CHEBI:60240"/>
        <note>catalytic</note>
    </ligand>
</feature>
<proteinExistence type="inferred from homology"/>
<dbReference type="SUPFAM" id="SSF51658">
    <property type="entry name" value="Xylose isomerase-like"/>
    <property type="match status" value="1"/>
</dbReference>
<organism evidence="3 4">
    <name type="scientific">Sphingomonas oligophenolica</name>
    <dbReference type="NCBI Taxonomy" id="301154"/>
    <lineage>
        <taxon>Bacteria</taxon>
        <taxon>Pseudomonadati</taxon>
        <taxon>Pseudomonadota</taxon>
        <taxon>Alphaproteobacteria</taxon>
        <taxon>Sphingomonadales</taxon>
        <taxon>Sphingomonadaceae</taxon>
        <taxon>Sphingomonas</taxon>
    </lineage>
</organism>
<feature type="binding site" evidence="1">
    <location>
        <position position="510"/>
    </location>
    <ligand>
        <name>Mg(2+)</name>
        <dbReference type="ChEBI" id="CHEBI:18420"/>
    </ligand>
</feature>
<dbReference type="PANTHER" id="PTHR12110:SF21">
    <property type="entry name" value="XYLOSE ISOMERASE-LIKE TIM BARREL DOMAIN-CONTAINING PROTEIN"/>
    <property type="match status" value="1"/>
</dbReference>
<comment type="cofactor">
    <cofactor evidence="1">
        <name>a divalent metal cation</name>
        <dbReference type="ChEBI" id="CHEBI:60240"/>
    </cofactor>
</comment>
<evidence type="ECO:0000313" key="3">
    <source>
        <dbReference type="EMBL" id="MEN2792220.1"/>
    </source>
</evidence>
<accession>A0ABU9Y8U4</accession>
<dbReference type="Pfam" id="PF14696">
    <property type="entry name" value="Glyoxalase_5"/>
    <property type="match status" value="1"/>
</dbReference>
<evidence type="ECO:0000259" key="2">
    <source>
        <dbReference type="PROSITE" id="PS51819"/>
    </source>
</evidence>
<feature type="binding site" evidence="1">
    <location>
        <position position="432"/>
    </location>
    <ligand>
        <name>Mg(2+)</name>
        <dbReference type="ChEBI" id="CHEBI:18420"/>
    </ligand>
</feature>
<comment type="pathway">
    <text evidence="1">Aromatic compound metabolism; 3,4-dihydroxybenzoate biosynthesis.</text>
</comment>
<feature type="binding site" evidence="1">
    <location>
        <position position="165"/>
    </location>
    <ligand>
        <name>a divalent metal cation</name>
        <dbReference type="ChEBI" id="CHEBI:60240"/>
        <note>catalytic</note>
    </ligand>
</feature>
<evidence type="ECO:0000313" key="4">
    <source>
        <dbReference type="Proteomes" id="UP001419910"/>
    </source>
</evidence>
<dbReference type="InterPro" id="IPR043700">
    <property type="entry name" value="DSD"/>
</dbReference>
<reference evidence="3 4" key="1">
    <citation type="submission" date="2024-05" db="EMBL/GenBank/DDBJ databases">
        <authorList>
            <person name="Liu Q."/>
            <person name="Xin Y.-H."/>
        </authorList>
    </citation>
    <scope>NUCLEOTIDE SEQUENCE [LARGE SCALE GENOMIC DNA]</scope>
    <source>
        <strain evidence="3 4">CGMCC 1.10181</strain>
    </source>
</reference>
<feature type="binding site" evidence="1">
    <location>
        <position position="588"/>
    </location>
    <ligand>
        <name>Mg(2+)</name>
        <dbReference type="ChEBI" id="CHEBI:18420"/>
    </ligand>
</feature>
<keyword evidence="1" id="KW-0479">Metal-binding</keyword>
<keyword evidence="4" id="KW-1185">Reference proteome</keyword>
<dbReference type="HAMAP" id="MF_02238">
    <property type="entry name" value="DSD"/>
    <property type="match status" value="1"/>
</dbReference>
<gene>
    <name evidence="3" type="ORF">ABC974_21495</name>
</gene>
<sequence>MRTSIATVSVSGTLEQKLTAIAAAGYDAVEIFEPDLLSCAASPREIARQIADLGLTCALYQPFRDFEGMPGDLRQRAFDRIERKFDVMAELGTNRILLCSNCSPHARGERDRIVDDFGALGERAAARGVLIGYEALAWGRHVYDHRQAWDIVKAVDHPAIGILLDSFHSLSRDIPNASLAEIDPAKIVFVQLADAPRLSMDLLFWSRHFRCMPGQGDLPVAGFVAELLKLGYEGPLSLEIFNDRFRAGSTALVAQDGLRSLVAVRDQAERLIGQRPALPAPAAIGGIEFIEFAASDEEAARLEPMLAGMGFAKVGRHRSKQVDRWSQGSINLVVNREQRGFAHSYDIVHGAAICALGLTVPSPDATLRRARALDIQRFDDGARDSAVMPALRGVGGSLVYLMEGAAVDRIWASEFRALSGEGDDAGLGRIDHVAASVDVDEFLSWQLYWTALFDVAKQAELDIPDPAGLVQSRAIESADGAFRVTMNASGGRGTLSSRFIGNVFGAGFQHIAFTTGDIFATARALEEGGVALLPIPANYYDDLVARFGIAEDAVAEMRAHNILFDRDEAGNEYWQIYTRAFEKRFFFEIVERRGAYPGYGAANAPIRLGAQSRFRAEGQ</sequence>
<keyword evidence="1" id="KW-0456">Lyase</keyword>
<protein>
    <recommendedName>
        <fullName evidence="1">3-dehydroshikimate dehydratase</fullName>
        <shortName evidence="1">DSD</shortName>
        <ecNumber evidence="1">4.2.1.118</ecNumber>
    </recommendedName>
</protein>
<feature type="binding site" evidence="1">
    <location>
        <position position="239"/>
    </location>
    <ligand>
        <name>a divalent metal cation</name>
        <dbReference type="ChEBI" id="CHEBI:60240"/>
        <note>catalytic</note>
    </ligand>
</feature>
<dbReference type="InterPro" id="IPR037523">
    <property type="entry name" value="VOC_core"/>
</dbReference>
<comment type="catalytic activity">
    <reaction evidence="1">
        <text>3-dehydroshikimate = 3,4-dihydroxybenzoate + H2O</text>
        <dbReference type="Rhea" id="RHEA:24848"/>
        <dbReference type="ChEBI" id="CHEBI:15377"/>
        <dbReference type="ChEBI" id="CHEBI:16630"/>
        <dbReference type="ChEBI" id="CHEBI:36241"/>
        <dbReference type="EC" id="4.2.1.118"/>
    </reaction>
</comment>
<feature type="domain" description="VOC" evidence="2">
    <location>
        <begin position="286"/>
        <end position="404"/>
    </location>
</feature>
<dbReference type="Proteomes" id="UP001419910">
    <property type="component" value="Unassembled WGS sequence"/>
</dbReference>
<name>A0ABU9Y8U4_9SPHN</name>
<dbReference type="InterPro" id="IPR036237">
    <property type="entry name" value="Xyl_isomerase-like_sf"/>
</dbReference>
<dbReference type="InterPro" id="IPR013022">
    <property type="entry name" value="Xyl_isomerase-like_TIM-brl"/>
</dbReference>
<dbReference type="Pfam" id="PF01261">
    <property type="entry name" value="AP_endonuc_2"/>
    <property type="match status" value="1"/>
</dbReference>
<dbReference type="Gene3D" id="3.20.20.150">
    <property type="entry name" value="Divalent-metal-dependent TIM barrel enzymes"/>
    <property type="match status" value="1"/>
</dbReference>
<dbReference type="PANTHER" id="PTHR12110">
    <property type="entry name" value="HYDROXYPYRUVATE ISOMERASE"/>
    <property type="match status" value="1"/>
</dbReference>
<dbReference type="InterPro" id="IPR050312">
    <property type="entry name" value="IolE/XylAMocC-like"/>
</dbReference>
<dbReference type="InterPro" id="IPR029068">
    <property type="entry name" value="Glyas_Bleomycin-R_OHBP_Dase"/>
</dbReference>
<feature type="binding site" evidence="1">
    <location>
        <position position="134"/>
    </location>
    <ligand>
        <name>a divalent metal cation</name>
        <dbReference type="ChEBI" id="CHEBI:60240"/>
        <note>catalytic</note>
    </ligand>
</feature>